<dbReference type="Proteomes" id="UP000716291">
    <property type="component" value="Unassembled WGS sequence"/>
</dbReference>
<dbReference type="InterPro" id="IPR043128">
    <property type="entry name" value="Rev_trsase/Diguanyl_cyclase"/>
</dbReference>
<gene>
    <name evidence="3" type="ORF">G6F64_012806</name>
</gene>
<dbReference type="AlphaFoldDB" id="A0A9P6WWI9"/>
<dbReference type="PANTHER" id="PTHR37984">
    <property type="entry name" value="PROTEIN CBG26694"/>
    <property type="match status" value="1"/>
</dbReference>
<dbReference type="InterPro" id="IPR043502">
    <property type="entry name" value="DNA/RNA_pol_sf"/>
</dbReference>
<keyword evidence="4" id="KW-1185">Reference proteome</keyword>
<organism evidence="3 4">
    <name type="scientific">Rhizopus oryzae</name>
    <name type="common">Mucormycosis agent</name>
    <name type="synonym">Rhizopus arrhizus var. delemar</name>
    <dbReference type="NCBI Taxonomy" id="64495"/>
    <lineage>
        <taxon>Eukaryota</taxon>
        <taxon>Fungi</taxon>
        <taxon>Fungi incertae sedis</taxon>
        <taxon>Mucoromycota</taxon>
        <taxon>Mucoromycotina</taxon>
        <taxon>Mucoromycetes</taxon>
        <taxon>Mucorales</taxon>
        <taxon>Mucorineae</taxon>
        <taxon>Rhizopodaceae</taxon>
        <taxon>Rhizopus</taxon>
    </lineage>
</organism>
<accession>A0A9P6WWI9</accession>
<evidence type="ECO:0000313" key="3">
    <source>
        <dbReference type="EMBL" id="KAG1299715.1"/>
    </source>
</evidence>
<dbReference type="Gene3D" id="3.30.70.270">
    <property type="match status" value="2"/>
</dbReference>
<dbReference type="CDD" id="cd01647">
    <property type="entry name" value="RT_LTR"/>
    <property type="match status" value="1"/>
</dbReference>
<name>A0A9P6WWI9_RHIOR</name>
<protein>
    <recommendedName>
        <fullName evidence="2">Reverse transcriptase domain-containing protein</fullName>
    </recommendedName>
</protein>
<dbReference type="FunFam" id="3.30.70.270:FF:000020">
    <property type="entry name" value="Transposon Tf2-6 polyprotein-like Protein"/>
    <property type="match status" value="1"/>
</dbReference>
<dbReference type="PROSITE" id="PS50878">
    <property type="entry name" value="RT_POL"/>
    <property type="match status" value="1"/>
</dbReference>
<dbReference type="CDD" id="cd09274">
    <property type="entry name" value="RNase_HI_RT_Ty3"/>
    <property type="match status" value="1"/>
</dbReference>
<reference evidence="3" key="1">
    <citation type="journal article" date="2020" name="Microb. Genom.">
        <title>Genetic diversity of clinical and environmental Mucorales isolates obtained from an investigation of mucormycosis cases among solid organ transplant recipients.</title>
        <authorList>
            <person name="Nguyen M.H."/>
            <person name="Kaul D."/>
            <person name="Muto C."/>
            <person name="Cheng S.J."/>
            <person name="Richter R.A."/>
            <person name="Bruno V.M."/>
            <person name="Liu G."/>
            <person name="Beyhan S."/>
            <person name="Sundermann A.J."/>
            <person name="Mounaud S."/>
            <person name="Pasculle A.W."/>
            <person name="Nierman W.C."/>
            <person name="Driscoll E."/>
            <person name="Cumbie R."/>
            <person name="Clancy C.J."/>
            <person name="Dupont C.L."/>
        </authorList>
    </citation>
    <scope>NUCLEOTIDE SEQUENCE</scope>
    <source>
        <strain evidence="3">GL11</strain>
    </source>
</reference>
<sequence>MPFGLTNAPAIMQRLMDSVLAGLKWQICLVFLDDIVVFSPSFDQHLKDVRSVLSRLRDAQLSANLKKCRFASQEISFLGYIISPAGLKTDPAKIRAVSDFPVPTNVEMLRSFLGLAGYYRSFISRFSAISAPLNAPLKRDTTRIWNNEHQSAYDTLKSALVSAPVLRFPDFERPFELHTDGACTAGIGVMLCQRDPDNNRVYAVAFAFRSFAPNERNYGVSEVEALTIVWGIKKFAHYLTGTKFTVVTDHQALQFFKSLSSDLRGRLARWSLYLQQHDYTIIYRPGKENWICERFTVHILYMLNMVIEVTEHDSVIFKRSLLDQKWSTARFSKFRRFFSTSWYSKQECGRVQGH</sequence>
<dbReference type="InterPro" id="IPR041577">
    <property type="entry name" value="RT_RNaseH_2"/>
</dbReference>
<dbReference type="OrthoDB" id="2264488at2759"/>
<dbReference type="GO" id="GO:0003824">
    <property type="term" value="F:catalytic activity"/>
    <property type="evidence" value="ECO:0007669"/>
    <property type="project" value="UniProtKB-KW"/>
</dbReference>
<dbReference type="EMBL" id="JAANQT010004290">
    <property type="protein sequence ID" value="KAG1299715.1"/>
    <property type="molecule type" value="Genomic_DNA"/>
</dbReference>
<proteinExistence type="predicted"/>
<dbReference type="Pfam" id="PF00078">
    <property type="entry name" value="RVT_1"/>
    <property type="match status" value="1"/>
</dbReference>
<evidence type="ECO:0000313" key="4">
    <source>
        <dbReference type="Proteomes" id="UP000716291"/>
    </source>
</evidence>
<keyword evidence="1" id="KW-0511">Multifunctional enzyme</keyword>
<dbReference type="FunFam" id="3.30.70.270:FF:000003">
    <property type="entry name" value="Transposon Ty3-G Gag-Pol polyprotein"/>
    <property type="match status" value="1"/>
</dbReference>
<dbReference type="InterPro" id="IPR000477">
    <property type="entry name" value="RT_dom"/>
</dbReference>
<comment type="caution">
    <text evidence="3">The sequence shown here is derived from an EMBL/GenBank/DDBJ whole genome shotgun (WGS) entry which is preliminary data.</text>
</comment>
<evidence type="ECO:0000256" key="1">
    <source>
        <dbReference type="ARBA" id="ARBA00023268"/>
    </source>
</evidence>
<feature type="domain" description="Reverse transcriptase" evidence="2">
    <location>
        <begin position="1"/>
        <end position="82"/>
    </location>
</feature>
<dbReference type="SUPFAM" id="SSF56672">
    <property type="entry name" value="DNA/RNA polymerases"/>
    <property type="match status" value="1"/>
</dbReference>
<dbReference type="InterPro" id="IPR050951">
    <property type="entry name" value="Retrovirus_Pol_polyprotein"/>
</dbReference>
<evidence type="ECO:0000259" key="2">
    <source>
        <dbReference type="PROSITE" id="PS50878"/>
    </source>
</evidence>
<dbReference type="PANTHER" id="PTHR37984:SF5">
    <property type="entry name" value="PROTEIN NYNRIN-LIKE"/>
    <property type="match status" value="1"/>
</dbReference>
<dbReference type="Pfam" id="PF17919">
    <property type="entry name" value="RT_RNaseH_2"/>
    <property type="match status" value="1"/>
</dbReference>